<dbReference type="InterPro" id="IPR011964">
    <property type="entry name" value="YVTN_b-propeller_repeat"/>
</dbReference>
<dbReference type="InterPro" id="IPR011045">
    <property type="entry name" value="N2O_reductase_N"/>
</dbReference>
<dbReference type="PANTHER" id="PTHR47197">
    <property type="entry name" value="PROTEIN NIRF"/>
    <property type="match status" value="1"/>
</dbReference>
<dbReference type="Gene3D" id="2.130.10.10">
    <property type="entry name" value="YVTN repeat-like/Quinoprotein amine dehydrogenase"/>
    <property type="match status" value="2"/>
</dbReference>
<dbReference type="EMBL" id="LK996017">
    <property type="protein sequence ID" value="CDX04124.1"/>
    <property type="molecule type" value="Genomic_DNA"/>
</dbReference>
<gene>
    <name evidence="1" type="ORF">DPCES_4238</name>
</gene>
<dbReference type="NCBIfam" id="TIGR02276">
    <property type="entry name" value="beta_rpt_yvtn"/>
    <property type="match status" value="3"/>
</dbReference>
<dbReference type="InterPro" id="IPR015943">
    <property type="entry name" value="WD40/YVTN_repeat-like_dom_sf"/>
</dbReference>
<evidence type="ECO:0000313" key="1">
    <source>
        <dbReference type="EMBL" id="CDX04124.1"/>
    </source>
</evidence>
<dbReference type="PATRIC" id="fig|49338.4.peg.4564"/>
<sequence>MTHSLLAWVSMPAIDSSLPGDIAVYHMESEKLLGMIPVGIGPGYLACFPEGKKLYVPNRGSATLSVIDCDSFIVKRTIPVGKNPQALVIDSAGAKGYVAGPEEQLISVIDLHKDEVINTIPLNLYPSGLALSSDGKKLYVSHQAGCSISIIDTEHHQAADTFHLKDYPKNSPLSSPDLALSPVGLALSPDGTLLYLILSPENRVSVVDLGLRGEVASIPVGRNPQRIALHPSRPLAYVTNHDSDSISIISTYEHQVLATIPSLSAPRELTLTPEGSQLWVTNGCQLTLIDTETKAIISTLYAPLSVQTRQGVAISESHRQLLLSEVLPCNTQRPYSFVTEKLYFKPPKPFDLTIHHQFPIPAAIAEGLIFEEAEVKHHSISILPIPLRPNYHHLTFSLRIPYKIIYRDEQNQLHELKDAIHHVLSAVETHLTPSRIKQNFNLRIFTQSEVIGKSVPTPNSLDLIIRTQLVAMQQIHPTE</sequence>
<reference evidence="1" key="1">
    <citation type="submission" date="2014-07" db="EMBL/GenBank/DDBJ databases">
        <authorList>
            <person name="Hornung V.Bastian."/>
        </authorList>
    </citation>
    <scope>NUCLEOTIDE SEQUENCE</scope>
    <source>
        <strain evidence="1">PCE-S</strain>
    </source>
</reference>
<proteinExistence type="predicted"/>
<dbReference type="RefSeq" id="WP_245281050.1">
    <property type="nucleotide sequence ID" value="NZ_LK996017.1"/>
</dbReference>
<organism evidence="1">
    <name type="scientific">Desulfitobacterium hafniense</name>
    <name type="common">Desulfitobacterium frappieri</name>
    <dbReference type="NCBI Taxonomy" id="49338"/>
    <lineage>
        <taxon>Bacteria</taxon>
        <taxon>Bacillati</taxon>
        <taxon>Bacillota</taxon>
        <taxon>Clostridia</taxon>
        <taxon>Eubacteriales</taxon>
        <taxon>Desulfitobacteriaceae</taxon>
        <taxon>Desulfitobacterium</taxon>
    </lineage>
</organism>
<dbReference type="SUPFAM" id="SSF50974">
    <property type="entry name" value="Nitrous oxide reductase, N-terminal domain"/>
    <property type="match status" value="1"/>
</dbReference>
<accession>A0A098B5L1</accession>
<dbReference type="AlphaFoldDB" id="A0A098B5L1"/>
<name>A0A098B5L1_DESHA</name>
<dbReference type="PANTHER" id="PTHR47197:SF3">
    <property type="entry name" value="DIHYDRO-HEME D1 DEHYDROGENASE"/>
    <property type="match status" value="1"/>
</dbReference>
<dbReference type="InterPro" id="IPR051200">
    <property type="entry name" value="Host-pathogen_enzymatic-act"/>
</dbReference>
<protein>
    <submittedName>
        <fullName evidence="1">40-residue YVTN beta-propeller repeat protein</fullName>
    </submittedName>
</protein>